<evidence type="ECO:0000313" key="1">
    <source>
        <dbReference type="EMBL" id="EQD57324.1"/>
    </source>
</evidence>
<accession>T1BVX4</accession>
<dbReference type="EMBL" id="AUZZ01003307">
    <property type="protein sequence ID" value="EQD57324.1"/>
    <property type="molecule type" value="Genomic_DNA"/>
</dbReference>
<sequence length="173" mass="18366">MIIHGGKVNISGQTVLVSSNNLSFIHIVAPTGMEHEQAMIRNAIIHGKISDQIFLNGQNTLSNMTLEFNSTVSVNVTSQSSGHASIRIGSNSGIHRGTDIVIFLSNQFLNGASKFTISFDNKSVSVSTSSQILNVTSTTSAAYAVFQGSAGVYVVFHIPHFSNHTISISATPS</sequence>
<proteinExistence type="predicted"/>
<dbReference type="AlphaFoldDB" id="T1BVX4"/>
<reference evidence="1" key="1">
    <citation type="submission" date="2013-08" db="EMBL/GenBank/DDBJ databases">
        <authorList>
            <person name="Mendez C."/>
            <person name="Richter M."/>
            <person name="Ferrer M."/>
            <person name="Sanchez J."/>
        </authorList>
    </citation>
    <scope>NUCLEOTIDE SEQUENCE</scope>
</reference>
<protein>
    <submittedName>
        <fullName evidence="1">Uncharacterized protein</fullName>
    </submittedName>
</protein>
<organism evidence="1">
    <name type="scientific">mine drainage metagenome</name>
    <dbReference type="NCBI Taxonomy" id="410659"/>
    <lineage>
        <taxon>unclassified sequences</taxon>
        <taxon>metagenomes</taxon>
        <taxon>ecological metagenomes</taxon>
    </lineage>
</organism>
<reference evidence="1" key="2">
    <citation type="journal article" date="2014" name="ISME J.">
        <title>Microbial stratification in low pH oxic and suboxic macroscopic growths along an acid mine drainage.</title>
        <authorList>
            <person name="Mendez-Garcia C."/>
            <person name="Mesa V."/>
            <person name="Sprenger R.R."/>
            <person name="Richter M."/>
            <person name="Diez M.S."/>
            <person name="Solano J."/>
            <person name="Bargiela R."/>
            <person name="Golyshina O.V."/>
            <person name="Manteca A."/>
            <person name="Ramos J.L."/>
            <person name="Gallego J.R."/>
            <person name="Llorente I."/>
            <person name="Martins Dos Santos V.A."/>
            <person name="Jensen O.N."/>
            <person name="Pelaez A.I."/>
            <person name="Sanchez J."/>
            <person name="Ferrer M."/>
        </authorList>
    </citation>
    <scope>NUCLEOTIDE SEQUENCE</scope>
</reference>
<gene>
    <name evidence="1" type="ORF">B2A_04859</name>
</gene>
<comment type="caution">
    <text evidence="1">The sequence shown here is derived from an EMBL/GenBank/DDBJ whole genome shotgun (WGS) entry which is preliminary data.</text>
</comment>
<name>T1BVX4_9ZZZZ</name>
<feature type="non-terminal residue" evidence="1">
    <location>
        <position position="173"/>
    </location>
</feature>